<dbReference type="InterPro" id="IPR029063">
    <property type="entry name" value="SAM-dependent_MTases_sf"/>
</dbReference>
<dbReference type="GO" id="GO:0015667">
    <property type="term" value="F:site-specific DNA-methyltransferase (cytosine-N4-specific) activity"/>
    <property type="evidence" value="ECO:0007669"/>
    <property type="project" value="UniProtKB-EC"/>
</dbReference>
<evidence type="ECO:0000256" key="4">
    <source>
        <dbReference type="ARBA" id="ARBA00022679"/>
    </source>
</evidence>
<keyword evidence="6" id="KW-0680">Restriction system</keyword>
<evidence type="ECO:0000256" key="2">
    <source>
        <dbReference type="ARBA" id="ARBA00012185"/>
    </source>
</evidence>
<evidence type="ECO:0000256" key="3">
    <source>
        <dbReference type="ARBA" id="ARBA00022603"/>
    </source>
</evidence>
<comment type="catalytic activity">
    <reaction evidence="8">
        <text>a 2'-deoxycytidine in DNA + S-adenosyl-L-methionine = an N(4)-methyl-2'-deoxycytidine in DNA + S-adenosyl-L-homocysteine + H(+)</text>
        <dbReference type="Rhea" id="RHEA:16857"/>
        <dbReference type="Rhea" id="RHEA-COMP:11369"/>
        <dbReference type="Rhea" id="RHEA-COMP:13674"/>
        <dbReference type="ChEBI" id="CHEBI:15378"/>
        <dbReference type="ChEBI" id="CHEBI:57856"/>
        <dbReference type="ChEBI" id="CHEBI:59789"/>
        <dbReference type="ChEBI" id="CHEBI:85452"/>
        <dbReference type="ChEBI" id="CHEBI:137933"/>
        <dbReference type="EC" id="2.1.1.113"/>
    </reaction>
</comment>
<dbReference type="GO" id="GO:0008170">
    <property type="term" value="F:N-methyltransferase activity"/>
    <property type="evidence" value="ECO:0007669"/>
    <property type="project" value="InterPro"/>
</dbReference>
<name>U3A4D6_9EURY</name>
<comment type="similarity">
    <text evidence="1">Belongs to the N(4)/N(6)-methyltransferase family. N(4) subfamily.</text>
</comment>
<keyword evidence="4" id="KW-0808">Transferase</keyword>
<comment type="caution">
    <text evidence="10">The sequence shown here is derived from an EMBL/GenBank/DDBJ whole genome shotgun (WGS) entry which is preliminary data.</text>
</comment>
<dbReference type="PROSITE" id="PS00093">
    <property type="entry name" value="N4_MTASE"/>
    <property type="match status" value="1"/>
</dbReference>
<protein>
    <recommendedName>
        <fullName evidence="2">site-specific DNA-methyltransferase (cytosine-N(4)-specific)</fullName>
        <ecNumber evidence="2">2.1.1.113</ecNumber>
    </recommendedName>
</protein>
<dbReference type="AlphaFoldDB" id="U3A4D6"/>
<accession>U3A4D6</accession>
<dbReference type="EC" id="2.1.1.113" evidence="2"/>
<feature type="domain" description="DNA methylase N-4/N-6" evidence="9">
    <location>
        <begin position="322"/>
        <end position="405"/>
    </location>
</feature>
<keyword evidence="7" id="KW-0238">DNA-binding</keyword>
<reference evidence="10 11" key="1">
    <citation type="submission" date="2013-09" db="EMBL/GenBank/DDBJ databases">
        <title>Whole genome sequencing of Halarchaeum acidiphilum strain MH1-52-1.</title>
        <authorList>
            <person name="Shimane Y."/>
            <person name="Minegishi H."/>
            <person name="Nishi S."/>
            <person name="Echigo A."/>
            <person name="Shuto A."/>
            <person name="Konishi M."/>
            <person name="Ito T."/>
            <person name="Ohkuma M."/>
            <person name="Ohta Y."/>
            <person name="Nagano Y."/>
            <person name="Tsubouchi T."/>
            <person name="Mori K."/>
            <person name="Usui K."/>
            <person name="Kamekura M."/>
            <person name="Usami R."/>
            <person name="Takaki Y."/>
            <person name="Hatada Y."/>
        </authorList>
    </citation>
    <scope>NUCLEOTIDE SEQUENCE [LARGE SCALE GENOMIC DNA]</scope>
    <source>
        <strain evidence="10 11">JCM 16109</strain>
    </source>
</reference>
<dbReference type="RefSeq" id="WP_021780112.1">
    <property type="nucleotide sequence ID" value="NZ_BATA01000024.1"/>
</dbReference>
<evidence type="ECO:0000313" key="10">
    <source>
        <dbReference type="EMBL" id="GAD52504.1"/>
    </source>
</evidence>
<sequence>MTQNSSSSTDKRTERKYSDNLFYSALKRENGEADTATIASHVGCTRRTAHNRLNLLANGDELSKRTVGGAILWRLDSLAIPQVDTSDLDQTWRSAPKRWSDSLHKIAPYVGGFPASLANYFIKRFTNSGDVVLDPFCGGGTAPLEALFLNRTAWASDAFSYAHTLTTAKCDPLPRDELTTYLDQKLDESDTIDNTNFRLLDNEDLHVFYSDYTLDQLLRLREVLADDTSREAMYLKALVCGVLHGPSEMFLSLSTRDTFSGSTDYVRRYAEKNNLERPERDIRDSVLRKQDLLERDPWPTNPDSNVVKADARDLPFENNNADLILTSPPYMRVLDYAWNNWIRLWWLNDDRDQERDKLDITASESKYRDFVRETLQEMERKLAPGGYIVLIVGDVRKNLTNHVEYINTAYLIAEEAADHTDLIPRQIINDDYDLDHRNYARANRLRYDYDKDTTEEKAMSRLDRCLILSNHDHQLPDSDTVDLAWDA</sequence>
<dbReference type="Pfam" id="PF01555">
    <property type="entry name" value="N6_N4_Mtase"/>
    <property type="match status" value="2"/>
</dbReference>
<dbReference type="SUPFAM" id="SSF53335">
    <property type="entry name" value="S-adenosyl-L-methionine-dependent methyltransferases"/>
    <property type="match status" value="2"/>
</dbReference>
<dbReference type="GO" id="GO:0009307">
    <property type="term" value="P:DNA restriction-modification system"/>
    <property type="evidence" value="ECO:0007669"/>
    <property type="project" value="UniProtKB-KW"/>
</dbReference>
<proteinExistence type="inferred from homology"/>
<evidence type="ECO:0000313" key="11">
    <source>
        <dbReference type="Proteomes" id="UP000016986"/>
    </source>
</evidence>
<keyword evidence="11" id="KW-1185">Reference proteome</keyword>
<feature type="domain" description="DNA methylase N-4/N-6" evidence="9">
    <location>
        <begin position="86"/>
        <end position="152"/>
    </location>
</feature>
<evidence type="ECO:0000256" key="1">
    <source>
        <dbReference type="ARBA" id="ARBA00010203"/>
    </source>
</evidence>
<organism evidence="10 11">
    <name type="scientific">Halarchaeum acidiphilum MH1-52-1</name>
    <dbReference type="NCBI Taxonomy" id="1261545"/>
    <lineage>
        <taxon>Archaea</taxon>
        <taxon>Methanobacteriati</taxon>
        <taxon>Methanobacteriota</taxon>
        <taxon>Stenosarchaea group</taxon>
        <taxon>Halobacteria</taxon>
        <taxon>Halobacteriales</taxon>
        <taxon>Halobacteriaceae</taxon>
    </lineage>
</organism>
<evidence type="ECO:0000259" key="9">
    <source>
        <dbReference type="Pfam" id="PF01555"/>
    </source>
</evidence>
<dbReference type="Proteomes" id="UP000016986">
    <property type="component" value="Unassembled WGS sequence"/>
</dbReference>
<dbReference type="GO" id="GO:0032259">
    <property type="term" value="P:methylation"/>
    <property type="evidence" value="ECO:0007669"/>
    <property type="project" value="UniProtKB-KW"/>
</dbReference>
<evidence type="ECO:0000256" key="7">
    <source>
        <dbReference type="ARBA" id="ARBA00023125"/>
    </source>
</evidence>
<gene>
    <name evidence="10" type="ORF">MBEHAL_1264</name>
</gene>
<dbReference type="Gene3D" id="3.40.50.150">
    <property type="entry name" value="Vaccinia Virus protein VP39"/>
    <property type="match status" value="2"/>
</dbReference>
<dbReference type="EMBL" id="BATA01000024">
    <property type="protein sequence ID" value="GAD52504.1"/>
    <property type="molecule type" value="Genomic_DNA"/>
</dbReference>
<evidence type="ECO:0000256" key="6">
    <source>
        <dbReference type="ARBA" id="ARBA00022747"/>
    </source>
</evidence>
<dbReference type="InterPro" id="IPR017985">
    <property type="entry name" value="MeTrfase_CN4_CS"/>
</dbReference>
<dbReference type="OrthoDB" id="174131at2157"/>
<dbReference type="eggNOG" id="arCOG00890">
    <property type="taxonomic scope" value="Archaea"/>
</dbReference>
<evidence type="ECO:0000256" key="5">
    <source>
        <dbReference type="ARBA" id="ARBA00022691"/>
    </source>
</evidence>
<dbReference type="InterPro" id="IPR002941">
    <property type="entry name" value="DNA_methylase_N4/N6"/>
</dbReference>
<evidence type="ECO:0000256" key="8">
    <source>
        <dbReference type="ARBA" id="ARBA00049120"/>
    </source>
</evidence>
<keyword evidence="3 10" id="KW-0489">Methyltransferase</keyword>
<keyword evidence="5" id="KW-0949">S-adenosyl-L-methionine</keyword>
<dbReference type="GO" id="GO:0003677">
    <property type="term" value="F:DNA binding"/>
    <property type="evidence" value="ECO:0007669"/>
    <property type="project" value="UniProtKB-KW"/>
</dbReference>